<dbReference type="CDD" id="cd05233">
    <property type="entry name" value="SDR_c"/>
    <property type="match status" value="1"/>
</dbReference>
<protein>
    <submittedName>
        <fullName evidence="2">SDR family NAD(P)-dependent oxidoreductase</fullName>
    </submittedName>
</protein>
<dbReference type="PANTHER" id="PTHR45267:SF2">
    <property type="entry name" value="NADPH-DEPENDENT PTERIN ALDEHYDE REDUCTASE"/>
    <property type="match status" value="1"/>
</dbReference>
<name>A0ABP9NYT4_9BACT</name>
<keyword evidence="3" id="KW-1185">Reference proteome</keyword>
<dbReference type="InterPro" id="IPR036291">
    <property type="entry name" value="NAD(P)-bd_dom_sf"/>
</dbReference>
<gene>
    <name evidence="2" type="ORF">GCM10023213_11330</name>
</gene>
<dbReference type="Proteomes" id="UP001499852">
    <property type="component" value="Unassembled WGS sequence"/>
</dbReference>
<dbReference type="InterPro" id="IPR002347">
    <property type="entry name" value="SDR_fam"/>
</dbReference>
<dbReference type="Pfam" id="PF00106">
    <property type="entry name" value="adh_short"/>
    <property type="match status" value="1"/>
</dbReference>
<dbReference type="RefSeq" id="WP_345735396.1">
    <property type="nucleotide sequence ID" value="NZ_BAABIA010000002.1"/>
</dbReference>
<comment type="caution">
    <text evidence="2">The sequence shown here is derived from an EMBL/GenBank/DDBJ whole genome shotgun (WGS) entry which is preliminary data.</text>
</comment>
<dbReference type="Gene3D" id="3.40.50.720">
    <property type="entry name" value="NAD(P)-binding Rossmann-like Domain"/>
    <property type="match status" value="1"/>
</dbReference>
<organism evidence="2 3">
    <name type="scientific">Prosthecobacter algae</name>
    <dbReference type="NCBI Taxonomy" id="1144682"/>
    <lineage>
        <taxon>Bacteria</taxon>
        <taxon>Pseudomonadati</taxon>
        <taxon>Verrucomicrobiota</taxon>
        <taxon>Verrucomicrobiia</taxon>
        <taxon>Verrucomicrobiales</taxon>
        <taxon>Verrucomicrobiaceae</taxon>
        <taxon>Prosthecobacter</taxon>
    </lineage>
</organism>
<proteinExistence type="inferred from homology"/>
<dbReference type="PRINTS" id="PR00081">
    <property type="entry name" value="GDHRDH"/>
</dbReference>
<dbReference type="PROSITE" id="PS00061">
    <property type="entry name" value="ADH_SHORT"/>
    <property type="match status" value="1"/>
</dbReference>
<dbReference type="SUPFAM" id="SSF51735">
    <property type="entry name" value="NAD(P)-binding Rossmann-fold domains"/>
    <property type="match status" value="1"/>
</dbReference>
<dbReference type="PRINTS" id="PR00080">
    <property type="entry name" value="SDRFAMILY"/>
</dbReference>
<reference evidence="3" key="1">
    <citation type="journal article" date="2019" name="Int. J. Syst. Evol. Microbiol.">
        <title>The Global Catalogue of Microorganisms (GCM) 10K type strain sequencing project: providing services to taxonomists for standard genome sequencing and annotation.</title>
        <authorList>
            <consortium name="The Broad Institute Genomics Platform"/>
            <consortium name="The Broad Institute Genome Sequencing Center for Infectious Disease"/>
            <person name="Wu L."/>
            <person name="Ma J."/>
        </authorList>
    </citation>
    <scope>NUCLEOTIDE SEQUENCE [LARGE SCALE GENOMIC DNA]</scope>
    <source>
        <strain evidence="3">JCM 18053</strain>
    </source>
</reference>
<dbReference type="InterPro" id="IPR020904">
    <property type="entry name" value="Sc_DH/Rdtase_CS"/>
</dbReference>
<evidence type="ECO:0000313" key="2">
    <source>
        <dbReference type="EMBL" id="GAA5136392.1"/>
    </source>
</evidence>
<comment type="similarity">
    <text evidence="1">Belongs to the short-chain dehydrogenases/reductases (SDR) family.</text>
</comment>
<dbReference type="PANTHER" id="PTHR45267">
    <property type="match status" value="1"/>
</dbReference>
<dbReference type="EMBL" id="BAABIA010000002">
    <property type="protein sequence ID" value="GAA5136392.1"/>
    <property type="molecule type" value="Genomic_DNA"/>
</dbReference>
<evidence type="ECO:0000256" key="1">
    <source>
        <dbReference type="RuleBase" id="RU000363"/>
    </source>
</evidence>
<dbReference type="InterPro" id="IPR053241">
    <property type="entry name" value="NADPH_pterin_aldehyde_rdct"/>
</dbReference>
<sequence>MNSQKLVLITGCSRGLGRAMISEFLTRGWTVAGCARDAEKVAQLQQQFPAPHHFTTCDVANDAEVRAFCQRVLDQQGVPDLVLNNAAIVNANAPLWEISAEEFGRVVDINVKGSANVMRHLLPAMLKRGSGVVVNFSSGWGRSTSPGVAPYCATKFAIEGLSQAVAQETGGKVAVIPLNPGIIDTRMLRSCFGESADAYPTPEEWARTAVPFFIKLGPKDNGRPLTAPGG</sequence>
<accession>A0ABP9NYT4</accession>
<evidence type="ECO:0000313" key="3">
    <source>
        <dbReference type="Proteomes" id="UP001499852"/>
    </source>
</evidence>